<dbReference type="KEGG" id="tlt:OCC_02427"/>
<dbReference type="AlphaFoldDB" id="H3ZML5"/>
<feature type="domain" description="DUF2268" evidence="1">
    <location>
        <begin position="130"/>
        <end position="279"/>
    </location>
</feature>
<name>H3ZML5_THELN</name>
<dbReference type="InterPro" id="IPR018728">
    <property type="entry name" value="DUF2268"/>
</dbReference>
<dbReference type="RefSeq" id="WP_004066186.1">
    <property type="nucleotide sequence ID" value="NC_022084.1"/>
</dbReference>
<protein>
    <recommendedName>
        <fullName evidence="1">DUF2268 domain-containing protein</fullName>
    </recommendedName>
</protein>
<dbReference type="Proteomes" id="UP000015502">
    <property type="component" value="Chromosome"/>
</dbReference>
<evidence type="ECO:0000259" key="1">
    <source>
        <dbReference type="Pfam" id="PF10026"/>
    </source>
</evidence>
<dbReference type="PaxDb" id="523849-OCC_02427"/>
<organism evidence="2 3">
    <name type="scientific">Thermococcus litoralis (strain ATCC 51850 / DSM 5473 / JCM 8560 / NS-C)</name>
    <dbReference type="NCBI Taxonomy" id="523849"/>
    <lineage>
        <taxon>Archaea</taxon>
        <taxon>Methanobacteriati</taxon>
        <taxon>Methanobacteriota</taxon>
        <taxon>Thermococci</taxon>
        <taxon>Thermococcales</taxon>
        <taxon>Thermococcaceae</taxon>
        <taxon>Thermococcus</taxon>
    </lineage>
</organism>
<reference evidence="2 3" key="1">
    <citation type="journal article" date="2012" name="J. Bacteriol.">
        <title>Genome sequence of the model hyperthermophilic archaeon Thermococcus litoralis NS-C.</title>
        <authorList>
            <person name="Gardner A.F."/>
            <person name="Kumar S."/>
            <person name="Perler F.B."/>
        </authorList>
    </citation>
    <scope>NUCLEOTIDE SEQUENCE [LARGE SCALE GENOMIC DNA]</scope>
    <source>
        <strain evidence="3">ATCC 51850 / DSM 5473 / JCM 8560 / NS-C</strain>
    </source>
</reference>
<evidence type="ECO:0000313" key="2">
    <source>
        <dbReference type="EMBL" id="EHR78809.1"/>
    </source>
</evidence>
<dbReference type="STRING" id="523849.OCC_02427"/>
<dbReference type="HOGENOM" id="CLU_1067931_0_0_2"/>
<dbReference type="Pfam" id="PF10026">
    <property type="entry name" value="DUF2268"/>
    <property type="match status" value="1"/>
</dbReference>
<gene>
    <name evidence="2" type="ORF">OCC_02427</name>
</gene>
<sequence length="287" mass="32923">MRIVLGVRELRECLTDSEEDTWECYYSKFKHVFDPIFENIYRIKPEEARELLKHVDFRISLEIAERFLKDGGLEKVESLLERSVELCPPKEDFDVYLLVGLNGIGGTAKKANKPYIFLGLEMYEALGRLSGTSALEALDYLVPHEYAHLVRSEHLGEWSVEGLTVGELAVHEGIATLFPLVLKDDLSLEELRKSIGYNEVQINYALKHKDEIINEILALWDVELDEEISKRYFLTNFKGNIGGRPHILGYFVGSWIVLNLLKAGFVICELIKMPSDEILTLYLEVVR</sequence>
<evidence type="ECO:0000313" key="3">
    <source>
        <dbReference type="Proteomes" id="UP000015502"/>
    </source>
</evidence>
<keyword evidence="3" id="KW-1185">Reference proteome</keyword>
<dbReference type="EMBL" id="CP006670">
    <property type="protein sequence ID" value="EHR78809.1"/>
    <property type="molecule type" value="Genomic_DNA"/>
</dbReference>
<accession>H3ZML5</accession>
<proteinExistence type="predicted"/>
<dbReference type="GeneID" id="16550573"/>